<proteinExistence type="predicted"/>
<dbReference type="SMART" id="SM00906">
    <property type="entry name" value="Fungal_trans"/>
    <property type="match status" value="1"/>
</dbReference>
<evidence type="ECO:0000256" key="3">
    <source>
        <dbReference type="ARBA" id="ARBA00022833"/>
    </source>
</evidence>
<keyword evidence="2" id="KW-0479">Metal-binding</keyword>
<keyword evidence="5" id="KW-0238">DNA-binding</keyword>
<evidence type="ECO:0000256" key="2">
    <source>
        <dbReference type="ARBA" id="ARBA00022723"/>
    </source>
</evidence>
<dbReference type="eggNOG" id="ENOG502SI6E">
    <property type="taxonomic scope" value="Eukaryota"/>
</dbReference>
<evidence type="ECO:0000313" key="10">
    <source>
        <dbReference type="EMBL" id="ETS82685.1"/>
    </source>
</evidence>
<evidence type="ECO:0000256" key="7">
    <source>
        <dbReference type="ARBA" id="ARBA00023242"/>
    </source>
</evidence>
<dbReference type="Pfam" id="PF00172">
    <property type="entry name" value="Zn_clus"/>
    <property type="match status" value="1"/>
</dbReference>
<dbReference type="SUPFAM" id="SSF57701">
    <property type="entry name" value="Zn2/Cys6 DNA-binding domain"/>
    <property type="match status" value="1"/>
</dbReference>
<dbReference type="PANTHER" id="PTHR31313:SF86">
    <property type="entry name" value="ZN(2)-C6 FUNGAL-TYPE DOMAIN-CONTAINING PROTEIN"/>
    <property type="match status" value="1"/>
</dbReference>
<evidence type="ECO:0000256" key="5">
    <source>
        <dbReference type="ARBA" id="ARBA00023125"/>
    </source>
</evidence>
<evidence type="ECO:0000256" key="4">
    <source>
        <dbReference type="ARBA" id="ARBA00023015"/>
    </source>
</evidence>
<dbReference type="CDD" id="cd12148">
    <property type="entry name" value="fungal_TF_MHR"/>
    <property type="match status" value="1"/>
</dbReference>
<dbReference type="GeneID" id="19269574"/>
<keyword evidence="3" id="KW-0862">Zinc</keyword>
<dbReference type="RefSeq" id="XP_007831333.1">
    <property type="nucleotide sequence ID" value="XM_007833142.1"/>
</dbReference>
<feature type="compositionally biased region" description="Polar residues" evidence="8">
    <location>
        <begin position="147"/>
        <end position="159"/>
    </location>
</feature>
<reference evidence="11" key="1">
    <citation type="journal article" date="2015" name="BMC Genomics">
        <title>Genomic and transcriptomic analysis of the endophytic fungus Pestalotiopsis fici reveals its lifestyle and high potential for synthesis of natural products.</title>
        <authorList>
            <person name="Wang X."/>
            <person name="Zhang X."/>
            <person name="Liu L."/>
            <person name="Xiang M."/>
            <person name="Wang W."/>
            <person name="Sun X."/>
            <person name="Che Y."/>
            <person name="Guo L."/>
            <person name="Liu G."/>
            <person name="Guo L."/>
            <person name="Wang C."/>
            <person name="Yin W.B."/>
            <person name="Stadler M."/>
            <person name="Zhang X."/>
            <person name="Liu X."/>
        </authorList>
    </citation>
    <scope>NUCLEOTIDE SEQUENCE [LARGE SCALE GENOMIC DNA]</scope>
    <source>
        <strain evidence="11">W106-1 / CGMCC3.15140</strain>
    </source>
</reference>
<dbReference type="InterPro" id="IPR051615">
    <property type="entry name" value="Transcr_Regulatory_Elem"/>
</dbReference>
<name>W3X9E7_PESFW</name>
<dbReference type="InterPro" id="IPR007219">
    <property type="entry name" value="XnlR_reg_dom"/>
</dbReference>
<dbReference type="InterPro" id="IPR036864">
    <property type="entry name" value="Zn2-C6_fun-type_DNA-bd_sf"/>
</dbReference>
<keyword evidence="11" id="KW-1185">Reference proteome</keyword>
<dbReference type="OMA" id="NINKMTR"/>
<dbReference type="SMART" id="SM00066">
    <property type="entry name" value="GAL4"/>
    <property type="match status" value="1"/>
</dbReference>
<keyword evidence="4" id="KW-0805">Transcription regulation</keyword>
<dbReference type="PROSITE" id="PS50048">
    <property type="entry name" value="ZN2_CY6_FUNGAL_2"/>
    <property type="match status" value="1"/>
</dbReference>
<protein>
    <recommendedName>
        <fullName evidence="9">Zn(2)-C6 fungal-type domain-containing protein</fullName>
    </recommendedName>
</protein>
<feature type="domain" description="Zn(2)-C6 fungal-type" evidence="9">
    <location>
        <begin position="24"/>
        <end position="54"/>
    </location>
</feature>
<feature type="compositionally biased region" description="Polar residues" evidence="8">
    <location>
        <begin position="180"/>
        <end position="190"/>
    </location>
</feature>
<evidence type="ECO:0000259" key="9">
    <source>
        <dbReference type="PROSITE" id="PS50048"/>
    </source>
</evidence>
<organism evidence="10 11">
    <name type="scientific">Pestalotiopsis fici (strain W106-1 / CGMCC3.15140)</name>
    <dbReference type="NCBI Taxonomy" id="1229662"/>
    <lineage>
        <taxon>Eukaryota</taxon>
        <taxon>Fungi</taxon>
        <taxon>Dikarya</taxon>
        <taxon>Ascomycota</taxon>
        <taxon>Pezizomycotina</taxon>
        <taxon>Sordariomycetes</taxon>
        <taxon>Xylariomycetidae</taxon>
        <taxon>Amphisphaeriales</taxon>
        <taxon>Sporocadaceae</taxon>
        <taxon>Pestalotiopsis</taxon>
    </lineage>
</organism>
<dbReference type="KEGG" id="pfy:PFICI_04561"/>
<dbReference type="HOGENOM" id="CLU_007003_3_0_1"/>
<evidence type="ECO:0000256" key="8">
    <source>
        <dbReference type="SAM" id="MobiDB-lite"/>
    </source>
</evidence>
<dbReference type="GO" id="GO:0000981">
    <property type="term" value="F:DNA-binding transcription factor activity, RNA polymerase II-specific"/>
    <property type="evidence" value="ECO:0007669"/>
    <property type="project" value="InterPro"/>
</dbReference>
<keyword evidence="7" id="KW-0539">Nucleus</keyword>
<feature type="region of interest" description="Disordered" evidence="8">
    <location>
        <begin position="129"/>
        <end position="159"/>
    </location>
</feature>
<evidence type="ECO:0000256" key="1">
    <source>
        <dbReference type="ARBA" id="ARBA00004123"/>
    </source>
</evidence>
<dbReference type="InterPro" id="IPR001138">
    <property type="entry name" value="Zn2Cys6_DnaBD"/>
</dbReference>
<dbReference type="PANTHER" id="PTHR31313">
    <property type="entry name" value="TY1 ENHANCER ACTIVATOR"/>
    <property type="match status" value="1"/>
</dbReference>
<dbReference type="GO" id="GO:0003677">
    <property type="term" value="F:DNA binding"/>
    <property type="evidence" value="ECO:0007669"/>
    <property type="project" value="UniProtKB-KW"/>
</dbReference>
<dbReference type="Pfam" id="PF04082">
    <property type="entry name" value="Fungal_trans"/>
    <property type="match status" value="1"/>
</dbReference>
<accession>W3X9E7</accession>
<dbReference type="AlphaFoldDB" id="W3X9E7"/>
<dbReference type="Proteomes" id="UP000030651">
    <property type="component" value="Unassembled WGS sequence"/>
</dbReference>
<dbReference type="PROSITE" id="PS00463">
    <property type="entry name" value="ZN2_CY6_FUNGAL_1"/>
    <property type="match status" value="1"/>
</dbReference>
<dbReference type="OrthoDB" id="4161332at2759"/>
<dbReference type="GO" id="GO:0008270">
    <property type="term" value="F:zinc ion binding"/>
    <property type="evidence" value="ECO:0007669"/>
    <property type="project" value="InterPro"/>
</dbReference>
<dbReference type="EMBL" id="KI912111">
    <property type="protein sequence ID" value="ETS82685.1"/>
    <property type="molecule type" value="Genomic_DNA"/>
</dbReference>
<dbReference type="GO" id="GO:0006351">
    <property type="term" value="P:DNA-templated transcription"/>
    <property type="evidence" value="ECO:0007669"/>
    <property type="project" value="InterPro"/>
</dbReference>
<evidence type="ECO:0000256" key="6">
    <source>
        <dbReference type="ARBA" id="ARBA00023163"/>
    </source>
</evidence>
<feature type="region of interest" description="Disordered" evidence="8">
    <location>
        <begin position="180"/>
        <end position="201"/>
    </location>
</feature>
<comment type="subcellular location">
    <subcellularLocation>
        <location evidence="1">Nucleus</location>
    </subcellularLocation>
</comment>
<sequence>MVGEAHPKRRNPRERMRADSKCRTCGTCRRKKVRCDGQHPKCSYCSAKGLNCVYSEDGRRTSTRPKRADLQALQKEIQELRGRERPPSGQLSSTGSILNHGLRHVEGNGPVDDILSRTADVGRLGAVAHGPASESQRTHDGQPQVVDAQSQDYDTASPSEANVIASGPQVFGATSLLHDQSSTTPLANRGSSEHDNHNPTKACMRDQLISNAALGRHDELTMKYTPSMKAAMDFDGVPMDTAMHLLDLHWNRQHLSYLITYRPAVMDSLIKNGPYVNKLLLNAIYLQSSMYSDREHVLFGSDVERKGMAFYERFKVLLSSYIDEPTIPTIAALLTCGSCLVPFGLQSAAWTLCGMAYRMLVDIGCHLDIVPTSGTQSNPRKLAVEQEMRRRLYWGAFVTDKFQSIFLGRAPALHEYDGNTPHEFLDIFEEVEEWNPYIDPMVPLPGHVSLRYNGRPTYATSTFQSLLRLCKITTKIIDAFYSAQSASTPQHKLLQIRKEVNHQLDDWKGTLPEWLKFEPGIDPTPPPHQITPHTTFWTMVILTEQAFLSGRQFNIELDHTIQAESKQRCIEASLKIWKLVEAYRDTFTLRRAQYGISYATYCAVLVLLQMSNTSEHLDCIRFFWTALWEYQKGCSYSLKRPLNLLKSLMYRLESAGQILSDDQTEGNSQTRPESFPETMIFNIEQEMLMVNPDDSLHNFLFDGISDNGPLADDTIFGMFM</sequence>
<dbReference type="GO" id="GO:0005634">
    <property type="term" value="C:nucleus"/>
    <property type="evidence" value="ECO:0007669"/>
    <property type="project" value="UniProtKB-SubCell"/>
</dbReference>
<feature type="region of interest" description="Disordered" evidence="8">
    <location>
        <begin position="81"/>
        <end position="104"/>
    </location>
</feature>
<dbReference type="InParanoid" id="W3X9E7"/>
<gene>
    <name evidence="10" type="ORF">PFICI_04561</name>
</gene>
<dbReference type="Gene3D" id="4.10.240.10">
    <property type="entry name" value="Zn(2)-C6 fungal-type DNA-binding domain"/>
    <property type="match status" value="1"/>
</dbReference>
<evidence type="ECO:0000313" key="11">
    <source>
        <dbReference type="Proteomes" id="UP000030651"/>
    </source>
</evidence>
<keyword evidence="6" id="KW-0804">Transcription</keyword>
<dbReference type="CDD" id="cd00067">
    <property type="entry name" value="GAL4"/>
    <property type="match status" value="1"/>
</dbReference>